<feature type="transmembrane region" description="Helical" evidence="2">
    <location>
        <begin position="156"/>
        <end position="179"/>
    </location>
</feature>
<gene>
    <name evidence="4" type="ORF">PPAR1163_LOCUS17278</name>
</gene>
<accession>A0A7S1U7L3</accession>
<sequence length="418" mass="46948">MANVLDGLRAAPMLLAIAYGCYGLYILSKLRKFLKYSGSKLLDTRKLLAASMFFVCVFRCLTFITIALVNRRGYALGFHGSSNPVATVVQEGPQKLRQANLDFFEKSMLVLFDLPDYMIVTTFTLLVLVWAEVFLDSRAHWLSSKTFRRRALIGYLVFNATVYATQLVLYSLLFVPTISTKGLRVLLFCSVAVLNFFVPITFLGVAIYLYCQFAAFPYKGVRSRLALERTTRVVIWWTGGRVLWAMTAVSAGMRDWLTNWSGSSEFYAVVLVAVFGLTELMPFSVALEPDFLPILAIAEGLETSEFTDHLALLPTAHEKERRNTYDERDSLGSNGDDISDRSRSQSGLGSNESVSQLNLSHQDSLEYGTMDMRAVEMHLATPDTKHKTKRSRSPKKKAKEEVEHKGDLNPDFHGFDGV</sequence>
<feature type="compositionally biased region" description="Basic and acidic residues" evidence="1">
    <location>
        <begin position="318"/>
        <end position="330"/>
    </location>
</feature>
<feature type="transmembrane region" description="Helical" evidence="2">
    <location>
        <begin position="232"/>
        <end position="254"/>
    </location>
</feature>
<feature type="region of interest" description="Disordered" evidence="1">
    <location>
        <begin position="378"/>
        <end position="418"/>
    </location>
</feature>
<organism evidence="4">
    <name type="scientific">Phaeomonas parva</name>
    <dbReference type="NCBI Taxonomy" id="124430"/>
    <lineage>
        <taxon>Eukaryota</taxon>
        <taxon>Sar</taxon>
        <taxon>Stramenopiles</taxon>
        <taxon>Ochrophyta</taxon>
        <taxon>Pinguiophyceae</taxon>
        <taxon>Pinguiochrysidales</taxon>
        <taxon>Pinguiochrysidaceae</taxon>
        <taxon>Phaeomonas</taxon>
    </lineage>
</organism>
<feature type="compositionally biased region" description="Basic and acidic residues" evidence="1">
    <location>
        <begin position="398"/>
        <end position="418"/>
    </location>
</feature>
<feature type="transmembrane region" description="Helical" evidence="2">
    <location>
        <begin position="117"/>
        <end position="135"/>
    </location>
</feature>
<dbReference type="InterPro" id="IPR009457">
    <property type="entry name" value="THH1/TOM1/TOM3_dom"/>
</dbReference>
<keyword evidence="2" id="KW-0812">Transmembrane</keyword>
<feature type="compositionally biased region" description="Polar residues" evidence="1">
    <location>
        <begin position="344"/>
        <end position="359"/>
    </location>
</feature>
<keyword evidence="2" id="KW-1133">Transmembrane helix</keyword>
<evidence type="ECO:0000256" key="2">
    <source>
        <dbReference type="SAM" id="Phobius"/>
    </source>
</evidence>
<feature type="transmembrane region" description="Helical" evidence="2">
    <location>
        <begin position="47"/>
        <end position="69"/>
    </location>
</feature>
<proteinExistence type="predicted"/>
<evidence type="ECO:0000259" key="3">
    <source>
        <dbReference type="Pfam" id="PF06454"/>
    </source>
</evidence>
<reference evidence="4" key="1">
    <citation type="submission" date="2021-01" db="EMBL/GenBank/DDBJ databases">
        <authorList>
            <person name="Corre E."/>
            <person name="Pelletier E."/>
            <person name="Niang G."/>
            <person name="Scheremetjew M."/>
            <person name="Finn R."/>
            <person name="Kale V."/>
            <person name="Holt S."/>
            <person name="Cochrane G."/>
            <person name="Meng A."/>
            <person name="Brown T."/>
            <person name="Cohen L."/>
        </authorList>
    </citation>
    <scope>NUCLEOTIDE SEQUENCE</scope>
    <source>
        <strain evidence="4">CCMP2877</strain>
    </source>
</reference>
<feature type="transmembrane region" description="Helical" evidence="2">
    <location>
        <begin position="6"/>
        <end position="27"/>
    </location>
</feature>
<feature type="transmembrane region" description="Helical" evidence="2">
    <location>
        <begin position="185"/>
        <end position="211"/>
    </location>
</feature>
<dbReference type="EMBL" id="HBGJ01027140">
    <property type="protein sequence ID" value="CAD9258905.1"/>
    <property type="molecule type" value="Transcribed_RNA"/>
</dbReference>
<feature type="domain" description="THH1/TOM1/TOM3" evidence="3">
    <location>
        <begin position="79"/>
        <end position="220"/>
    </location>
</feature>
<protein>
    <recommendedName>
        <fullName evidence="3">THH1/TOM1/TOM3 domain-containing protein</fullName>
    </recommendedName>
</protein>
<evidence type="ECO:0000313" key="4">
    <source>
        <dbReference type="EMBL" id="CAD9258905.1"/>
    </source>
</evidence>
<name>A0A7S1U7L3_9STRA</name>
<keyword evidence="2" id="KW-0472">Membrane</keyword>
<feature type="compositionally biased region" description="Basic residues" evidence="1">
    <location>
        <begin position="386"/>
        <end position="397"/>
    </location>
</feature>
<feature type="transmembrane region" description="Helical" evidence="2">
    <location>
        <begin position="266"/>
        <end position="287"/>
    </location>
</feature>
<feature type="region of interest" description="Disordered" evidence="1">
    <location>
        <begin position="318"/>
        <end position="359"/>
    </location>
</feature>
<dbReference type="AlphaFoldDB" id="A0A7S1U7L3"/>
<evidence type="ECO:0000256" key="1">
    <source>
        <dbReference type="SAM" id="MobiDB-lite"/>
    </source>
</evidence>
<dbReference type="Pfam" id="PF06454">
    <property type="entry name" value="THH1_TOM1-3_dom"/>
    <property type="match status" value="1"/>
</dbReference>